<evidence type="ECO:0000256" key="9">
    <source>
        <dbReference type="ARBA" id="ARBA00022833"/>
    </source>
</evidence>
<name>A0A1H0SMZ5_SELRU</name>
<evidence type="ECO:0000256" key="3">
    <source>
        <dbReference type="ARBA" id="ARBA00005002"/>
    </source>
</evidence>
<dbReference type="Gene3D" id="3.30.230.20">
    <property type="entry name" value="lpxc deacetylase, domain 1"/>
    <property type="match status" value="1"/>
</dbReference>
<feature type="binding site" evidence="12">
    <location>
        <position position="238"/>
    </location>
    <ligand>
        <name>Zn(2+)</name>
        <dbReference type="ChEBI" id="CHEBI:29105"/>
    </ligand>
</feature>
<feature type="active site" description="Proton donor" evidence="12">
    <location>
        <position position="260"/>
    </location>
</feature>
<comment type="pathway">
    <text evidence="3 12">Glycolipid biosynthesis; lipid IV(A) biosynthesis; lipid IV(A) from (3R)-3-hydroxytetradecanoyl-[acyl-carrier-protein] and UDP-N-acetyl-alpha-D-glucosamine: step 2/6.</text>
</comment>
<feature type="binding site" evidence="12">
    <location>
        <position position="234"/>
    </location>
    <ligand>
        <name>Zn(2+)</name>
        <dbReference type="ChEBI" id="CHEBI:29105"/>
    </ligand>
</feature>
<accession>A0A1H0SMZ5</accession>
<dbReference type="InterPro" id="IPR015870">
    <property type="entry name" value="UDP-acyl_N-AcGlcN_deAcase_N"/>
</dbReference>
<dbReference type="InterPro" id="IPR004463">
    <property type="entry name" value="UDP-acyl_GlcNac_deAcase"/>
</dbReference>
<feature type="binding site" evidence="12">
    <location>
        <position position="77"/>
    </location>
    <ligand>
        <name>Zn(2+)</name>
        <dbReference type="ChEBI" id="CHEBI:29105"/>
    </ligand>
</feature>
<reference evidence="13 14" key="1">
    <citation type="submission" date="2016-10" db="EMBL/GenBank/DDBJ databases">
        <authorList>
            <person name="de Groot N.N."/>
        </authorList>
    </citation>
    <scope>NUCLEOTIDE SEQUENCE [LARGE SCALE GENOMIC DNA]</scope>
    <source>
        <strain evidence="13 14">S137</strain>
    </source>
</reference>
<evidence type="ECO:0000256" key="7">
    <source>
        <dbReference type="ARBA" id="ARBA00022723"/>
    </source>
</evidence>
<evidence type="ECO:0000256" key="5">
    <source>
        <dbReference type="ARBA" id="ARBA00022516"/>
    </source>
</evidence>
<dbReference type="Proteomes" id="UP000182412">
    <property type="component" value="Unassembled WGS sequence"/>
</dbReference>
<evidence type="ECO:0000256" key="10">
    <source>
        <dbReference type="ARBA" id="ARBA00023098"/>
    </source>
</evidence>
<comment type="function">
    <text evidence="2 12">Catalyzes the hydrolysis of UDP-3-O-myristoyl-N-acetylglucosamine to form UDP-3-O-myristoylglucosamine and acetate, the committed step in lipid A biosynthesis.</text>
</comment>
<dbReference type="UniPathway" id="UPA00359">
    <property type="reaction ID" value="UER00478"/>
</dbReference>
<dbReference type="PANTHER" id="PTHR33694">
    <property type="entry name" value="UDP-3-O-ACYL-N-ACETYLGLUCOSAMINE DEACETYLASE 1, MITOCHONDRIAL-RELATED"/>
    <property type="match status" value="1"/>
</dbReference>
<keyword evidence="7 12" id="KW-0479">Metal-binding</keyword>
<dbReference type="PANTHER" id="PTHR33694:SF1">
    <property type="entry name" value="UDP-3-O-ACYL-N-ACETYLGLUCOSAMINE DEACETYLASE 1, MITOCHONDRIAL-RELATED"/>
    <property type="match status" value="1"/>
</dbReference>
<evidence type="ECO:0000256" key="6">
    <source>
        <dbReference type="ARBA" id="ARBA00022556"/>
    </source>
</evidence>
<keyword evidence="6 12" id="KW-0441">Lipid A biosynthesis</keyword>
<keyword evidence="9 12" id="KW-0862">Zinc</keyword>
<dbReference type="GO" id="GO:0016020">
    <property type="term" value="C:membrane"/>
    <property type="evidence" value="ECO:0007669"/>
    <property type="project" value="GOC"/>
</dbReference>
<gene>
    <name evidence="12" type="primary">lpxC</name>
    <name evidence="13" type="ORF">SAMN05216366_11852</name>
</gene>
<evidence type="ECO:0000256" key="8">
    <source>
        <dbReference type="ARBA" id="ARBA00022801"/>
    </source>
</evidence>
<dbReference type="GO" id="GO:0009245">
    <property type="term" value="P:lipid A biosynthetic process"/>
    <property type="evidence" value="ECO:0007669"/>
    <property type="project" value="UniProtKB-UniRule"/>
</dbReference>
<dbReference type="GO" id="GO:0103117">
    <property type="term" value="F:UDP-3-O-acyl-N-acetylglucosamine deacetylase activity"/>
    <property type="evidence" value="ECO:0007669"/>
    <property type="project" value="UniProtKB-UniRule"/>
</dbReference>
<dbReference type="GO" id="GO:0046872">
    <property type="term" value="F:metal ion binding"/>
    <property type="evidence" value="ECO:0007669"/>
    <property type="project" value="UniProtKB-KW"/>
</dbReference>
<dbReference type="Pfam" id="PF03331">
    <property type="entry name" value="LpxC"/>
    <property type="match status" value="1"/>
</dbReference>
<dbReference type="RefSeq" id="WP_176756767.1">
    <property type="nucleotide sequence ID" value="NZ_FNJQ01000018.1"/>
</dbReference>
<evidence type="ECO:0000313" key="13">
    <source>
        <dbReference type="EMBL" id="SDP42618.1"/>
    </source>
</evidence>
<protein>
    <recommendedName>
        <fullName evidence="4 12">UDP-3-O-acyl-N-acetylglucosamine deacetylase</fullName>
        <shortName evidence="12">UDP-3-O-acyl-GlcNAc deacetylase</shortName>
        <ecNumber evidence="4 12">3.5.1.108</ecNumber>
    </recommendedName>
    <alternativeName>
        <fullName evidence="12">UDP-3-O-[R-3-hydroxymyristoyl]-N-acetylglucosamine deacetylase</fullName>
    </alternativeName>
</protein>
<evidence type="ECO:0000256" key="4">
    <source>
        <dbReference type="ARBA" id="ARBA00012745"/>
    </source>
</evidence>
<keyword evidence="10 12" id="KW-0443">Lipid metabolism</keyword>
<evidence type="ECO:0000256" key="11">
    <source>
        <dbReference type="ARBA" id="ARBA00024535"/>
    </source>
</evidence>
<dbReference type="NCBIfam" id="TIGR00325">
    <property type="entry name" value="lpxC"/>
    <property type="match status" value="1"/>
</dbReference>
<dbReference type="EC" id="3.5.1.108" evidence="4 12"/>
<evidence type="ECO:0000256" key="1">
    <source>
        <dbReference type="ARBA" id="ARBA00001947"/>
    </source>
</evidence>
<organism evidence="13 14">
    <name type="scientific">Selenomonas ruminantium</name>
    <dbReference type="NCBI Taxonomy" id="971"/>
    <lineage>
        <taxon>Bacteria</taxon>
        <taxon>Bacillati</taxon>
        <taxon>Bacillota</taxon>
        <taxon>Negativicutes</taxon>
        <taxon>Selenomonadales</taxon>
        <taxon>Selenomonadaceae</taxon>
        <taxon>Selenomonas</taxon>
    </lineage>
</organism>
<dbReference type="AlphaFoldDB" id="A0A1H0SMZ5"/>
<dbReference type="Gene3D" id="3.30.1700.10">
    <property type="entry name" value="lpxc deacetylase, domain 2"/>
    <property type="match status" value="1"/>
</dbReference>
<evidence type="ECO:0000256" key="12">
    <source>
        <dbReference type="HAMAP-Rule" id="MF_00388"/>
    </source>
</evidence>
<dbReference type="HAMAP" id="MF_00388">
    <property type="entry name" value="LpxC"/>
    <property type="match status" value="1"/>
</dbReference>
<evidence type="ECO:0000256" key="2">
    <source>
        <dbReference type="ARBA" id="ARBA00002923"/>
    </source>
</evidence>
<comment type="cofactor">
    <cofactor evidence="1 12">
        <name>Zn(2+)</name>
        <dbReference type="ChEBI" id="CHEBI:29105"/>
    </cofactor>
</comment>
<comment type="catalytic activity">
    <reaction evidence="11 12">
        <text>a UDP-3-O-[(3R)-3-hydroxyacyl]-N-acetyl-alpha-D-glucosamine + H2O = a UDP-3-O-[(3R)-3-hydroxyacyl]-alpha-D-glucosamine + acetate</text>
        <dbReference type="Rhea" id="RHEA:67816"/>
        <dbReference type="ChEBI" id="CHEBI:15377"/>
        <dbReference type="ChEBI" id="CHEBI:30089"/>
        <dbReference type="ChEBI" id="CHEBI:137740"/>
        <dbReference type="ChEBI" id="CHEBI:173225"/>
        <dbReference type="EC" id="3.5.1.108"/>
    </reaction>
</comment>
<proteinExistence type="inferred from homology"/>
<dbReference type="SUPFAM" id="SSF54211">
    <property type="entry name" value="Ribosomal protein S5 domain 2-like"/>
    <property type="match status" value="2"/>
</dbReference>
<comment type="similarity">
    <text evidence="12">Belongs to the LpxC family.</text>
</comment>
<dbReference type="InterPro" id="IPR020568">
    <property type="entry name" value="Ribosomal_Su5_D2-typ_SF"/>
</dbReference>
<sequence length="275" mass="30386">MQQTTLAAEAIYNGIGLHSGREVHMTLKPAPADTGLVFVRTDLEGRPQIHAAAANVTSTMRATTVEENGCKVFTIEHLMSAFHAMGIDNCYIEIDAEEPPVADGSALAFFRTMKQAGIRELEAERREIVIDKAYRIDDDEKNRFVMVVPYDGFRVSFTSVNPHKLIGIQYENFEVTPELYEAEIAPARTIAYEKEIEALRSMGLGLGGTLESVIVYNDEGWLNPLHFEDELVRHKILDVIGDLRLAGPIRGHVIAVASGHALNTALAKELQKNLG</sequence>
<dbReference type="InterPro" id="IPR011334">
    <property type="entry name" value="UDP-acyl_GlcNac_deAcase_C"/>
</dbReference>
<keyword evidence="8 12" id="KW-0378">Hydrolase</keyword>
<evidence type="ECO:0000313" key="14">
    <source>
        <dbReference type="Proteomes" id="UP000182412"/>
    </source>
</evidence>
<keyword evidence="5 12" id="KW-0444">Lipid biosynthesis</keyword>
<dbReference type="EMBL" id="FNJQ01000018">
    <property type="protein sequence ID" value="SDP42618.1"/>
    <property type="molecule type" value="Genomic_DNA"/>
</dbReference>